<keyword evidence="1" id="KW-0472">Membrane</keyword>
<name>A0A8S5PMY1_9CAUD</name>
<keyword evidence="1" id="KW-0812">Transmembrane</keyword>
<feature type="transmembrane region" description="Helical" evidence="1">
    <location>
        <begin position="21"/>
        <end position="43"/>
    </location>
</feature>
<sequence>MKGIKTIYDVGAHEKVIKTIYVIRNTATTFISIAVAIGITAQGEVRTGQRIVDAILLYIFMKWISLDTWDYIRYLVTGRRRENERSNNGI</sequence>
<proteinExistence type="predicted"/>
<protein>
    <submittedName>
        <fullName evidence="2">Uncharacterized protein</fullName>
    </submittedName>
</protein>
<reference evidence="2" key="1">
    <citation type="journal article" date="2021" name="Proc. Natl. Acad. Sci. U.S.A.">
        <title>A Catalog of Tens of Thousands of Viruses from Human Metagenomes Reveals Hidden Associations with Chronic Diseases.</title>
        <authorList>
            <person name="Tisza M.J."/>
            <person name="Buck C.B."/>
        </authorList>
    </citation>
    <scope>NUCLEOTIDE SEQUENCE</scope>
    <source>
        <strain evidence="2">Ct8NQ14</strain>
    </source>
</reference>
<evidence type="ECO:0000256" key="1">
    <source>
        <dbReference type="SAM" id="Phobius"/>
    </source>
</evidence>
<feature type="transmembrane region" description="Helical" evidence="1">
    <location>
        <begin position="55"/>
        <end position="76"/>
    </location>
</feature>
<organism evidence="2">
    <name type="scientific">Siphoviridae sp. ct8NQ14</name>
    <dbReference type="NCBI Taxonomy" id="2825363"/>
    <lineage>
        <taxon>Viruses</taxon>
        <taxon>Duplodnaviria</taxon>
        <taxon>Heunggongvirae</taxon>
        <taxon>Uroviricota</taxon>
        <taxon>Caudoviricetes</taxon>
    </lineage>
</organism>
<keyword evidence="1" id="KW-1133">Transmembrane helix</keyword>
<dbReference type="EMBL" id="BK015464">
    <property type="protein sequence ID" value="DAE08120.1"/>
    <property type="molecule type" value="Genomic_DNA"/>
</dbReference>
<accession>A0A8S5PMY1</accession>
<evidence type="ECO:0000313" key="2">
    <source>
        <dbReference type="EMBL" id="DAE08120.1"/>
    </source>
</evidence>